<organism evidence="1 2">
    <name type="scientific">Salinicola lusitanus</name>
    <dbReference type="NCBI Taxonomy" id="1949085"/>
    <lineage>
        <taxon>Bacteria</taxon>
        <taxon>Pseudomonadati</taxon>
        <taxon>Pseudomonadota</taxon>
        <taxon>Gammaproteobacteria</taxon>
        <taxon>Oceanospirillales</taxon>
        <taxon>Halomonadaceae</taxon>
        <taxon>Salinicola</taxon>
    </lineage>
</organism>
<evidence type="ECO:0000313" key="2">
    <source>
        <dbReference type="Proteomes" id="UP001453229"/>
    </source>
</evidence>
<dbReference type="EMBL" id="CP151919">
    <property type="protein sequence ID" value="XAD54283.1"/>
    <property type="molecule type" value="Genomic_DNA"/>
</dbReference>
<dbReference type="InterPro" id="IPR015946">
    <property type="entry name" value="KH_dom-like_a/b"/>
</dbReference>
<dbReference type="InterPro" id="IPR036102">
    <property type="entry name" value="OsmC/Ohrsf"/>
</dbReference>
<protein>
    <submittedName>
        <fullName evidence="1">OsmC family protein</fullName>
    </submittedName>
</protein>
<dbReference type="PANTHER" id="PTHR42830">
    <property type="entry name" value="OSMOTICALLY INDUCIBLE FAMILY PROTEIN"/>
    <property type="match status" value="1"/>
</dbReference>
<gene>
    <name evidence="1" type="ORF">AAGT95_21085</name>
</gene>
<accession>A0ABZ3CT14</accession>
<evidence type="ECO:0000313" key="1">
    <source>
        <dbReference type="EMBL" id="XAD54283.1"/>
    </source>
</evidence>
<dbReference type="InterPro" id="IPR003718">
    <property type="entry name" value="OsmC/Ohr_fam"/>
</dbReference>
<sequence length="161" mass="17923">MSHYTATIRWRRQPTEGFTDGRYSRGHEWHFDGGVTVAASASPHIVPLPYSIEANVDPEEAFVAALSSCHMLVFLGIVAKRRFVVERYEDSAVGVLEQNDAGQLAMTRVTLRPAVTFSGERRPTPEQLETMHHQAHRGCFIANSVKTEVVTEIVESSIANE</sequence>
<keyword evidence="2" id="KW-1185">Reference proteome</keyword>
<dbReference type="SUPFAM" id="SSF82784">
    <property type="entry name" value="OsmC-like"/>
    <property type="match status" value="1"/>
</dbReference>
<dbReference type="Pfam" id="PF02566">
    <property type="entry name" value="OsmC"/>
    <property type="match status" value="1"/>
</dbReference>
<dbReference type="PANTHER" id="PTHR42830:SF2">
    <property type="entry name" value="OSMC_OHR FAMILY PROTEIN"/>
    <property type="match status" value="1"/>
</dbReference>
<dbReference type="RefSeq" id="WP_342595029.1">
    <property type="nucleotide sequence ID" value="NZ_CP151919.1"/>
</dbReference>
<dbReference type="Gene3D" id="3.30.300.20">
    <property type="match status" value="1"/>
</dbReference>
<reference evidence="1 2" key="1">
    <citation type="submission" date="2024-04" db="EMBL/GenBank/DDBJ databases">
        <title>Salinicola lusitanus LLJ914,a marine bacterium isolated from the Okinawa Trough.</title>
        <authorList>
            <person name="Li J."/>
        </authorList>
    </citation>
    <scope>NUCLEOTIDE SEQUENCE [LARGE SCALE GENOMIC DNA]</scope>
    <source>
        <strain evidence="1 2">LLJ914</strain>
    </source>
</reference>
<name>A0ABZ3CT14_9GAMM</name>
<dbReference type="InterPro" id="IPR052707">
    <property type="entry name" value="OsmC_Ohr_Peroxiredoxin"/>
</dbReference>
<proteinExistence type="predicted"/>
<dbReference type="Proteomes" id="UP001453229">
    <property type="component" value="Chromosome"/>
</dbReference>